<comment type="caution">
    <text evidence="1">The sequence shown here is derived from an EMBL/GenBank/DDBJ whole genome shotgun (WGS) entry which is preliminary data.</text>
</comment>
<proteinExistence type="predicted"/>
<reference evidence="1" key="2">
    <citation type="journal article" date="2020" name="Nat. Commun.">
        <title>Large-scale genome sequencing of mycorrhizal fungi provides insights into the early evolution of symbiotic traits.</title>
        <authorList>
            <person name="Miyauchi S."/>
            <person name="Kiss E."/>
            <person name="Kuo A."/>
            <person name="Drula E."/>
            <person name="Kohler A."/>
            <person name="Sanchez-Garcia M."/>
            <person name="Morin E."/>
            <person name="Andreopoulos B."/>
            <person name="Barry K.W."/>
            <person name="Bonito G."/>
            <person name="Buee M."/>
            <person name="Carver A."/>
            <person name="Chen C."/>
            <person name="Cichocki N."/>
            <person name="Clum A."/>
            <person name="Culley D."/>
            <person name="Crous P.W."/>
            <person name="Fauchery L."/>
            <person name="Girlanda M."/>
            <person name="Hayes R.D."/>
            <person name="Keri Z."/>
            <person name="LaButti K."/>
            <person name="Lipzen A."/>
            <person name="Lombard V."/>
            <person name="Magnuson J."/>
            <person name="Maillard F."/>
            <person name="Murat C."/>
            <person name="Nolan M."/>
            <person name="Ohm R.A."/>
            <person name="Pangilinan J."/>
            <person name="Pereira M.F."/>
            <person name="Perotto S."/>
            <person name="Peter M."/>
            <person name="Pfister S."/>
            <person name="Riley R."/>
            <person name="Sitrit Y."/>
            <person name="Stielow J.B."/>
            <person name="Szollosi G."/>
            <person name="Zifcakova L."/>
            <person name="Stursova M."/>
            <person name="Spatafora J.W."/>
            <person name="Tedersoo L."/>
            <person name="Vaario L.M."/>
            <person name="Yamada A."/>
            <person name="Yan M."/>
            <person name="Wang P."/>
            <person name="Xu J."/>
            <person name="Bruns T."/>
            <person name="Baldrian P."/>
            <person name="Vilgalys R."/>
            <person name="Dunand C."/>
            <person name="Henrissat B."/>
            <person name="Grigoriev I.V."/>
            <person name="Hibbett D."/>
            <person name="Nagy L.G."/>
            <person name="Martin F.M."/>
        </authorList>
    </citation>
    <scope>NUCLEOTIDE SEQUENCE</scope>
    <source>
        <strain evidence="1">P2</strain>
    </source>
</reference>
<dbReference type="Proteomes" id="UP000886501">
    <property type="component" value="Unassembled WGS sequence"/>
</dbReference>
<protein>
    <submittedName>
        <fullName evidence="1">Cysteine proteinase</fullName>
    </submittedName>
</protein>
<reference evidence="1" key="1">
    <citation type="submission" date="2019-10" db="EMBL/GenBank/DDBJ databases">
        <authorList>
            <consortium name="DOE Joint Genome Institute"/>
            <person name="Kuo A."/>
            <person name="Miyauchi S."/>
            <person name="Kiss E."/>
            <person name="Drula E."/>
            <person name="Kohler A."/>
            <person name="Sanchez-Garcia M."/>
            <person name="Andreopoulos B."/>
            <person name="Barry K.W."/>
            <person name="Bonito G."/>
            <person name="Buee M."/>
            <person name="Carver A."/>
            <person name="Chen C."/>
            <person name="Cichocki N."/>
            <person name="Clum A."/>
            <person name="Culley D."/>
            <person name="Crous P.W."/>
            <person name="Fauchery L."/>
            <person name="Girlanda M."/>
            <person name="Hayes R."/>
            <person name="Keri Z."/>
            <person name="Labutti K."/>
            <person name="Lipzen A."/>
            <person name="Lombard V."/>
            <person name="Magnuson J."/>
            <person name="Maillard F."/>
            <person name="Morin E."/>
            <person name="Murat C."/>
            <person name="Nolan M."/>
            <person name="Ohm R."/>
            <person name="Pangilinan J."/>
            <person name="Pereira M."/>
            <person name="Perotto S."/>
            <person name="Peter M."/>
            <person name="Riley R."/>
            <person name="Sitrit Y."/>
            <person name="Stielow B."/>
            <person name="Szollosi G."/>
            <person name="Zifcakova L."/>
            <person name="Stursova M."/>
            <person name="Spatafora J.W."/>
            <person name="Tedersoo L."/>
            <person name="Vaario L.-M."/>
            <person name="Yamada A."/>
            <person name="Yan M."/>
            <person name="Wang P."/>
            <person name="Xu J."/>
            <person name="Bruns T."/>
            <person name="Baldrian P."/>
            <person name="Vilgalys R."/>
            <person name="Henrissat B."/>
            <person name="Grigoriev I.V."/>
            <person name="Hibbett D."/>
            <person name="Nagy L.G."/>
            <person name="Martin F.M."/>
        </authorList>
    </citation>
    <scope>NUCLEOTIDE SEQUENCE</scope>
    <source>
        <strain evidence="1">P2</strain>
    </source>
</reference>
<sequence length="584" mass="66304">MTRLKRQASQELLPTRAPKLARGQGSSVLSRLGEGLNTCVNYVSSNVSAFCEAAIEDVIPKPSHRPKPSHPPPRTPRKIARPAIPKEFRVELQPSVGPSPPSSSTPSPTRKPETTRSSFPALPPPSQTRALAAFPSTIGKQGSQESATSVETLLVSARRRRKNGIKNHRTNGLPAYYQSRDHIHAKRHKAEVQKSRKDDRQEMLKALYEDKRSKGYSSSYKDFESFLRYKQYLERGNTIRDGLSSRASMSDLDSKTGAAAREQRRHSLTEFTKTELADDFVKRLFQRAKKSLHGPPPKRPFVPSFEQLQLSRKAKDEEIERFLRPKKAPLPLHLPPEDEAYVDAILTKRGIISKTGREQVADKDVARLRPYQWLNDEIINFYGQLILSRSGSQKENSSSTPADVHINGLVNGIKGKGKAKAVEKKPLLGVHYFSTFFWPKLTGDGYDKGRLAKWTKKDVILIPINHNSSHWTAAAINFRRKRIESYDSMGMARSTVHKVLREYLDDEHRNKKKKPFDFTGWVDWVDETTPQQENGYDCGVFTCQFLQALSRGEEDGFGFSQVDMPYLRRRMIWEIGNAKLRDDP</sequence>
<evidence type="ECO:0000313" key="2">
    <source>
        <dbReference type="Proteomes" id="UP000886501"/>
    </source>
</evidence>
<name>A0ACB6ZD88_THEGA</name>
<keyword evidence="2" id="KW-1185">Reference proteome</keyword>
<dbReference type="EMBL" id="MU118032">
    <property type="protein sequence ID" value="KAF9647497.1"/>
    <property type="molecule type" value="Genomic_DNA"/>
</dbReference>
<organism evidence="1 2">
    <name type="scientific">Thelephora ganbajun</name>
    <name type="common">Ganba fungus</name>
    <dbReference type="NCBI Taxonomy" id="370292"/>
    <lineage>
        <taxon>Eukaryota</taxon>
        <taxon>Fungi</taxon>
        <taxon>Dikarya</taxon>
        <taxon>Basidiomycota</taxon>
        <taxon>Agaricomycotina</taxon>
        <taxon>Agaricomycetes</taxon>
        <taxon>Thelephorales</taxon>
        <taxon>Thelephoraceae</taxon>
        <taxon>Thelephora</taxon>
    </lineage>
</organism>
<accession>A0ACB6ZD88</accession>
<evidence type="ECO:0000313" key="1">
    <source>
        <dbReference type="EMBL" id="KAF9647497.1"/>
    </source>
</evidence>
<gene>
    <name evidence="1" type="ORF">BDM02DRAFT_3129699</name>
</gene>